<keyword evidence="3" id="KW-1185">Reference proteome</keyword>
<accession>A0ABP8HCS8</accession>
<reference evidence="3" key="1">
    <citation type="journal article" date="2019" name="Int. J. Syst. Evol. Microbiol.">
        <title>The Global Catalogue of Microorganisms (GCM) 10K type strain sequencing project: providing services to taxonomists for standard genome sequencing and annotation.</title>
        <authorList>
            <consortium name="The Broad Institute Genomics Platform"/>
            <consortium name="The Broad Institute Genome Sequencing Center for Infectious Disease"/>
            <person name="Wu L."/>
            <person name="Ma J."/>
        </authorList>
    </citation>
    <scope>NUCLEOTIDE SEQUENCE [LARGE SCALE GENOMIC DNA]</scope>
    <source>
        <strain evidence="3">JCM 17666</strain>
    </source>
</reference>
<dbReference type="PANTHER" id="PTHR38588:SF1">
    <property type="entry name" value="BLL0334 PROTEIN"/>
    <property type="match status" value="1"/>
</dbReference>
<name>A0ABP8HCS8_9BURK</name>
<dbReference type="SUPFAM" id="SSF55961">
    <property type="entry name" value="Bet v1-like"/>
    <property type="match status" value="1"/>
</dbReference>
<comment type="caution">
    <text evidence="2">The sequence shown here is derived from an EMBL/GenBank/DDBJ whole genome shotgun (WGS) entry which is preliminary data.</text>
</comment>
<dbReference type="EMBL" id="BAABFO010000017">
    <property type="protein sequence ID" value="GAA4337586.1"/>
    <property type="molecule type" value="Genomic_DNA"/>
</dbReference>
<feature type="transmembrane region" description="Helical" evidence="1">
    <location>
        <begin position="178"/>
        <end position="197"/>
    </location>
</feature>
<keyword evidence="1" id="KW-1133">Transmembrane helix</keyword>
<evidence type="ECO:0000313" key="2">
    <source>
        <dbReference type="EMBL" id="GAA4337586.1"/>
    </source>
</evidence>
<sequence length="198" mass="21507">MDLTGSRLVPGSQQRTWNKLIAPETLKVCIPGCEKVERVADDEYKVSMHADVGPVSAHFDGRIKLSDIRPPHSYHLEFEGEGPAAGGARGYADVRLTPEGDNTRLSYAAHADLQGKLAGLRGDQAEKIARKMSDRFLGLLSLCASRAAEQAEAPHMRRFPAMAGGGSPSHNGELFSRFSWVIAGGIVLLLVAYHILFR</sequence>
<dbReference type="InterPro" id="IPR010419">
    <property type="entry name" value="CO_DH_gsu"/>
</dbReference>
<dbReference type="Pfam" id="PF06240">
    <property type="entry name" value="COXG"/>
    <property type="match status" value="1"/>
</dbReference>
<dbReference type="RefSeq" id="WP_345251014.1">
    <property type="nucleotide sequence ID" value="NZ_BAABFO010000017.1"/>
</dbReference>
<keyword evidence="1" id="KW-0812">Transmembrane</keyword>
<dbReference type="Proteomes" id="UP001501671">
    <property type="component" value="Unassembled WGS sequence"/>
</dbReference>
<organism evidence="2 3">
    <name type="scientific">Pigmentiphaga soli</name>
    <dbReference type="NCBI Taxonomy" id="1007095"/>
    <lineage>
        <taxon>Bacteria</taxon>
        <taxon>Pseudomonadati</taxon>
        <taxon>Pseudomonadota</taxon>
        <taxon>Betaproteobacteria</taxon>
        <taxon>Burkholderiales</taxon>
        <taxon>Alcaligenaceae</taxon>
        <taxon>Pigmentiphaga</taxon>
    </lineage>
</organism>
<protein>
    <submittedName>
        <fullName evidence="2">Carbon monoxide dehydrogenase subunit G</fullName>
    </submittedName>
</protein>
<evidence type="ECO:0000313" key="3">
    <source>
        <dbReference type="Proteomes" id="UP001501671"/>
    </source>
</evidence>
<evidence type="ECO:0000256" key="1">
    <source>
        <dbReference type="SAM" id="Phobius"/>
    </source>
</evidence>
<dbReference type="PANTHER" id="PTHR38588">
    <property type="entry name" value="BLL0334 PROTEIN"/>
    <property type="match status" value="1"/>
</dbReference>
<dbReference type="InterPro" id="IPR023393">
    <property type="entry name" value="START-like_dom_sf"/>
</dbReference>
<gene>
    <name evidence="2" type="ORF">GCM10023144_33480</name>
</gene>
<dbReference type="Gene3D" id="3.30.530.20">
    <property type="match status" value="1"/>
</dbReference>
<keyword evidence="1" id="KW-0472">Membrane</keyword>
<proteinExistence type="predicted"/>
<dbReference type="CDD" id="cd05018">
    <property type="entry name" value="CoxG"/>
    <property type="match status" value="1"/>
</dbReference>